<dbReference type="InterPro" id="IPR050348">
    <property type="entry name" value="Protein-Tyr_Phosphatase"/>
</dbReference>
<dbReference type="Pfam" id="PF00102">
    <property type="entry name" value="Y_phosphatase"/>
    <property type="match status" value="1"/>
</dbReference>
<evidence type="ECO:0000259" key="2">
    <source>
        <dbReference type="PROSITE" id="PS50056"/>
    </source>
</evidence>
<dbReference type="STRING" id="188477.A0A3S1B3I9"/>
<evidence type="ECO:0000259" key="1">
    <source>
        <dbReference type="PROSITE" id="PS50055"/>
    </source>
</evidence>
<feature type="domain" description="Tyrosine specific protein phosphatases" evidence="2">
    <location>
        <begin position="20"/>
        <end position="84"/>
    </location>
</feature>
<comment type="caution">
    <text evidence="3">The sequence shown here is derived from an EMBL/GenBank/DDBJ whole genome shotgun (WGS) entry which is preliminary data.</text>
</comment>
<dbReference type="PROSITE" id="PS50055">
    <property type="entry name" value="TYR_PHOSPHATASE_PTP"/>
    <property type="match status" value="1"/>
</dbReference>
<dbReference type="PROSITE" id="PS00383">
    <property type="entry name" value="TYR_PHOSPHATASE_1"/>
    <property type="match status" value="1"/>
</dbReference>
<dbReference type="InterPro" id="IPR003595">
    <property type="entry name" value="Tyr_Pase_cat"/>
</dbReference>
<evidence type="ECO:0000313" key="3">
    <source>
        <dbReference type="EMBL" id="RUS79044.1"/>
    </source>
</evidence>
<dbReference type="InterPro" id="IPR000242">
    <property type="entry name" value="PTP_cat"/>
</dbReference>
<organism evidence="3 4">
    <name type="scientific">Elysia chlorotica</name>
    <name type="common">Eastern emerald elysia</name>
    <name type="synonym">Sea slug</name>
    <dbReference type="NCBI Taxonomy" id="188477"/>
    <lineage>
        <taxon>Eukaryota</taxon>
        <taxon>Metazoa</taxon>
        <taxon>Spiralia</taxon>
        <taxon>Lophotrochozoa</taxon>
        <taxon>Mollusca</taxon>
        <taxon>Gastropoda</taxon>
        <taxon>Heterobranchia</taxon>
        <taxon>Euthyneura</taxon>
        <taxon>Panpulmonata</taxon>
        <taxon>Sacoglossa</taxon>
        <taxon>Placobranchoidea</taxon>
        <taxon>Plakobranchidae</taxon>
        <taxon>Elysia</taxon>
    </lineage>
</organism>
<dbReference type="SMART" id="SM00404">
    <property type="entry name" value="PTPc_motif"/>
    <property type="match status" value="1"/>
</dbReference>
<dbReference type="InterPro" id="IPR029021">
    <property type="entry name" value="Prot-tyrosine_phosphatase-like"/>
</dbReference>
<feature type="non-terminal residue" evidence="3">
    <location>
        <position position="91"/>
    </location>
</feature>
<feature type="domain" description="Tyrosine-protein phosphatase" evidence="1">
    <location>
        <begin position="1"/>
        <end position="84"/>
    </location>
</feature>
<sequence>QFHFTAWPDKSVPDSPWALVDFYHTVWAAPGSGPLLVHCSAGVGRTGTFIALCQLMQEAEATGAIDFLSTLRRLRQDRMSMIQTLVGKLSS</sequence>
<dbReference type="InterPro" id="IPR016130">
    <property type="entry name" value="Tyr_Pase_AS"/>
</dbReference>
<name>A0A3S1B3I9_ELYCH</name>
<dbReference type="InterPro" id="IPR000387">
    <property type="entry name" value="Tyr_Pase_dom"/>
</dbReference>
<accession>A0A3S1B3I9</accession>
<dbReference type="PROSITE" id="PS50056">
    <property type="entry name" value="TYR_PHOSPHATASE_2"/>
    <property type="match status" value="1"/>
</dbReference>
<gene>
    <name evidence="3" type="ORF">EGW08_013201</name>
</gene>
<dbReference type="PRINTS" id="PR00700">
    <property type="entry name" value="PRTYPHPHTASE"/>
</dbReference>
<dbReference type="Gene3D" id="3.90.190.10">
    <property type="entry name" value="Protein tyrosine phosphatase superfamily"/>
    <property type="match status" value="1"/>
</dbReference>
<dbReference type="PANTHER" id="PTHR19134:SF449">
    <property type="entry name" value="TYROSINE-PROTEIN PHOSPHATASE 1"/>
    <property type="match status" value="1"/>
</dbReference>
<keyword evidence="4" id="KW-1185">Reference proteome</keyword>
<protein>
    <recommendedName>
        <fullName evidence="5">Protein-tyrosine-phosphatase</fullName>
    </recommendedName>
</protein>
<dbReference type="CDD" id="cd00047">
    <property type="entry name" value="PTPc"/>
    <property type="match status" value="1"/>
</dbReference>
<reference evidence="3 4" key="1">
    <citation type="submission" date="2019-01" db="EMBL/GenBank/DDBJ databases">
        <title>A draft genome assembly of the solar-powered sea slug Elysia chlorotica.</title>
        <authorList>
            <person name="Cai H."/>
            <person name="Li Q."/>
            <person name="Fang X."/>
            <person name="Li J."/>
            <person name="Curtis N.E."/>
            <person name="Altenburger A."/>
            <person name="Shibata T."/>
            <person name="Feng M."/>
            <person name="Maeda T."/>
            <person name="Schwartz J.A."/>
            <person name="Shigenobu S."/>
            <person name="Lundholm N."/>
            <person name="Nishiyama T."/>
            <person name="Yang H."/>
            <person name="Hasebe M."/>
            <person name="Li S."/>
            <person name="Pierce S.K."/>
            <person name="Wang J."/>
        </authorList>
    </citation>
    <scope>NUCLEOTIDE SEQUENCE [LARGE SCALE GENOMIC DNA]</scope>
    <source>
        <strain evidence="3">EC2010</strain>
        <tissue evidence="3">Whole organism of an adult</tissue>
    </source>
</reference>
<dbReference type="Proteomes" id="UP000271974">
    <property type="component" value="Unassembled WGS sequence"/>
</dbReference>
<dbReference type="OrthoDB" id="10253954at2759"/>
<dbReference type="PANTHER" id="PTHR19134">
    <property type="entry name" value="RECEPTOR-TYPE TYROSINE-PROTEIN PHOSPHATASE"/>
    <property type="match status" value="1"/>
</dbReference>
<evidence type="ECO:0008006" key="5">
    <source>
        <dbReference type="Google" id="ProtNLM"/>
    </source>
</evidence>
<dbReference type="SUPFAM" id="SSF52799">
    <property type="entry name" value="(Phosphotyrosine protein) phosphatases II"/>
    <property type="match status" value="1"/>
</dbReference>
<proteinExistence type="predicted"/>
<dbReference type="GO" id="GO:0004725">
    <property type="term" value="F:protein tyrosine phosphatase activity"/>
    <property type="evidence" value="ECO:0007669"/>
    <property type="project" value="InterPro"/>
</dbReference>
<feature type="non-terminal residue" evidence="3">
    <location>
        <position position="1"/>
    </location>
</feature>
<evidence type="ECO:0000313" key="4">
    <source>
        <dbReference type="Proteomes" id="UP000271974"/>
    </source>
</evidence>
<dbReference type="AlphaFoldDB" id="A0A3S1B3I9"/>
<dbReference type="EMBL" id="RQTK01000475">
    <property type="protein sequence ID" value="RUS79044.1"/>
    <property type="molecule type" value="Genomic_DNA"/>
</dbReference>